<evidence type="ECO:0000256" key="4">
    <source>
        <dbReference type="ARBA" id="ARBA00022538"/>
    </source>
</evidence>
<reference evidence="14" key="1">
    <citation type="submission" date="2022-09" db="EMBL/GenBank/DDBJ databases">
        <title>Streptomyces vinaceusdrappus strain AC-40.</title>
        <authorList>
            <person name="Sedeek A.M."/>
            <person name="Salah I."/>
            <person name="Kamel H.L."/>
            <person name="Soltan M.A."/>
            <person name="Elsayed T.R."/>
        </authorList>
    </citation>
    <scope>NUCLEOTIDE SEQUENCE</scope>
    <source>
        <strain evidence="14">AC-40</strain>
    </source>
</reference>
<keyword evidence="8 13" id="KW-1133">Transmembrane helix</keyword>
<keyword evidence="7" id="KW-0630">Potassium</keyword>
<dbReference type="PANTHER" id="PTHR31462:SF5">
    <property type="entry name" value="ENDOSOMAL_LYSOSOMAL PROTON CHANNEL TMEM175"/>
    <property type="match status" value="1"/>
</dbReference>
<sequence>MWKSTPAGGPERVVALADGVFAIAITLLVLDFSVPSGLDSAAYHAELRDLAPNLGAYVLSLLVLGVFWRDHRRIFGYVEQVDGQVITLSLLGLGVAALLPFPTKLLAEYGNEPVSVAVYAAAIAALGASHLALLAVLATRPWLRGGAAPEEGFLLFGLDIAATVVVFALSVPLALAVGPAAMWSWLVLVPVQGLLGRSATRARRDVLTRRARG</sequence>
<feature type="transmembrane region" description="Helical" evidence="13">
    <location>
        <begin position="50"/>
        <end position="69"/>
    </location>
</feature>
<evidence type="ECO:0000313" key="15">
    <source>
        <dbReference type="Proteomes" id="UP001064390"/>
    </source>
</evidence>
<feature type="transmembrane region" description="Helical" evidence="13">
    <location>
        <begin position="152"/>
        <end position="176"/>
    </location>
</feature>
<evidence type="ECO:0000256" key="6">
    <source>
        <dbReference type="ARBA" id="ARBA00022826"/>
    </source>
</evidence>
<accession>A0ABY6C1U3</accession>
<evidence type="ECO:0000256" key="9">
    <source>
        <dbReference type="ARBA" id="ARBA00023065"/>
    </source>
</evidence>
<dbReference type="InterPro" id="IPR010617">
    <property type="entry name" value="TMEM175-like"/>
</dbReference>
<evidence type="ECO:0000256" key="10">
    <source>
        <dbReference type="ARBA" id="ARBA00023136"/>
    </source>
</evidence>
<evidence type="ECO:0000256" key="12">
    <source>
        <dbReference type="ARBA" id="ARBA00034430"/>
    </source>
</evidence>
<name>A0ABY6C1U3_9ACTN</name>
<proteinExistence type="inferred from homology"/>
<comment type="catalytic activity">
    <reaction evidence="12">
        <text>K(+)(in) = K(+)(out)</text>
        <dbReference type="Rhea" id="RHEA:29463"/>
        <dbReference type="ChEBI" id="CHEBI:29103"/>
    </reaction>
</comment>
<feature type="transmembrane region" description="Helical" evidence="13">
    <location>
        <begin position="116"/>
        <end position="140"/>
    </location>
</feature>
<dbReference type="PANTHER" id="PTHR31462">
    <property type="entry name" value="ENDOSOMAL/LYSOSOMAL POTASSIUM CHANNEL TMEM175"/>
    <property type="match status" value="1"/>
</dbReference>
<feature type="transmembrane region" description="Helical" evidence="13">
    <location>
        <begin position="81"/>
        <end position="101"/>
    </location>
</feature>
<evidence type="ECO:0000256" key="2">
    <source>
        <dbReference type="ARBA" id="ARBA00006920"/>
    </source>
</evidence>
<keyword evidence="4" id="KW-0633">Potassium transport</keyword>
<evidence type="ECO:0000256" key="5">
    <source>
        <dbReference type="ARBA" id="ARBA00022692"/>
    </source>
</evidence>
<feature type="transmembrane region" description="Helical" evidence="13">
    <location>
        <begin position="182"/>
        <end position="200"/>
    </location>
</feature>
<comment type="subcellular location">
    <subcellularLocation>
        <location evidence="1">Membrane</location>
        <topology evidence="1">Multi-pass membrane protein</topology>
    </subcellularLocation>
</comment>
<evidence type="ECO:0000256" key="8">
    <source>
        <dbReference type="ARBA" id="ARBA00022989"/>
    </source>
</evidence>
<keyword evidence="10 13" id="KW-0472">Membrane</keyword>
<dbReference type="Pfam" id="PF06736">
    <property type="entry name" value="TMEM175"/>
    <property type="match status" value="1"/>
</dbReference>
<keyword evidence="9" id="KW-0406">Ion transport</keyword>
<evidence type="ECO:0000256" key="11">
    <source>
        <dbReference type="ARBA" id="ARBA00023303"/>
    </source>
</evidence>
<feature type="transmembrane region" description="Helical" evidence="13">
    <location>
        <begin position="12"/>
        <end position="30"/>
    </location>
</feature>
<dbReference type="Proteomes" id="UP001064390">
    <property type="component" value="Chromosome"/>
</dbReference>
<evidence type="ECO:0000256" key="13">
    <source>
        <dbReference type="SAM" id="Phobius"/>
    </source>
</evidence>
<organism evidence="14 15">
    <name type="scientific">Streptomyces vinaceusdrappus</name>
    <dbReference type="NCBI Taxonomy" id="67376"/>
    <lineage>
        <taxon>Bacteria</taxon>
        <taxon>Bacillati</taxon>
        <taxon>Actinomycetota</taxon>
        <taxon>Actinomycetes</taxon>
        <taxon>Kitasatosporales</taxon>
        <taxon>Streptomycetaceae</taxon>
        <taxon>Streptomyces</taxon>
        <taxon>Streptomyces rochei group</taxon>
    </lineage>
</organism>
<evidence type="ECO:0000256" key="3">
    <source>
        <dbReference type="ARBA" id="ARBA00022448"/>
    </source>
</evidence>
<protein>
    <submittedName>
        <fullName evidence="14">TMEM175 family protein</fullName>
    </submittedName>
</protein>
<keyword evidence="6" id="KW-0631">Potassium channel</keyword>
<gene>
    <name evidence="14" type="ORF">N6Q81_29925</name>
</gene>
<dbReference type="RefSeq" id="WP_162602152.1">
    <property type="nucleotide sequence ID" value="NZ_CP104697.1"/>
</dbReference>
<evidence type="ECO:0000256" key="7">
    <source>
        <dbReference type="ARBA" id="ARBA00022958"/>
    </source>
</evidence>
<evidence type="ECO:0000313" key="14">
    <source>
        <dbReference type="EMBL" id="UXI81968.1"/>
    </source>
</evidence>
<dbReference type="EMBL" id="CP104697">
    <property type="protein sequence ID" value="UXI81968.1"/>
    <property type="molecule type" value="Genomic_DNA"/>
</dbReference>
<comment type="similarity">
    <text evidence="2">Belongs to the TMEM175 family.</text>
</comment>
<keyword evidence="3" id="KW-0813">Transport</keyword>
<keyword evidence="11" id="KW-0407">Ion channel</keyword>
<evidence type="ECO:0000256" key="1">
    <source>
        <dbReference type="ARBA" id="ARBA00004141"/>
    </source>
</evidence>
<keyword evidence="5 13" id="KW-0812">Transmembrane</keyword>
<keyword evidence="15" id="KW-1185">Reference proteome</keyword>